<keyword evidence="2" id="KW-0378">Hydrolase</keyword>
<dbReference type="GO" id="GO:0016787">
    <property type="term" value="F:hydrolase activity"/>
    <property type="evidence" value="ECO:0007669"/>
    <property type="project" value="UniProtKB-KW"/>
</dbReference>
<evidence type="ECO:0000313" key="2">
    <source>
        <dbReference type="EMBL" id="MFD0801832.1"/>
    </source>
</evidence>
<dbReference type="Pfam" id="PF12697">
    <property type="entry name" value="Abhydrolase_6"/>
    <property type="match status" value="1"/>
</dbReference>
<protein>
    <submittedName>
        <fullName evidence="2">Alpha/beta fold hydrolase</fullName>
    </submittedName>
</protein>
<proteinExistence type="predicted"/>
<gene>
    <name evidence="2" type="ORF">ACFQZU_10965</name>
</gene>
<dbReference type="Gene3D" id="3.40.50.1820">
    <property type="entry name" value="alpha/beta hydrolase"/>
    <property type="match status" value="1"/>
</dbReference>
<accession>A0ABW3BEQ9</accession>
<evidence type="ECO:0000313" key="3">
    <source>
        <dbReference type="Proteomes" id="UP001596956"/>
    </source>
</evidence>
<evidence type="ECO:0000259" key="1">
    <source>
        <dbReference type="Pfam" id="PF12697"/>
    </source>
</evidence>
<organism evidence="2 3">
    <name type="scientific">Streptomonospora algeriensis</name>
    <dbReference type="NCBI Taxonomy" id="995084"/>
    <lineage>
        <taxon>Bacteria</taxon>
        <taxon>Bacillati</taxon>
        <taxon>Actinomycetota</taxon>
        <taxon>Actinomycetes</taxon>
        <taxon>Streptosporangiales</taxon>
        <taxon>Nocardiopsidaceae</taxon>
        <taxon>Streptomonospora</taxon>
    </lineage>
</organism>
<reference evidence="3" key="1">
    <citation type="journal article" date="2019" name="Int. J. Syst. Evol. Microbiol.">
        <title>The Global Catalogue of Microorganisms (GCM) 10K type strain sequencing project: providing services to taxonomists for standard genome sequencing and annotation.</title>
        <authorList>
            <consortium name="The Broad Institute Genomics Platform"/>
            <consortium name="The Broad Institute Genome Sequencing Center for Infectious Disease"/>
            <person name="Wu L."/>
            <person name="Ma J."/>
        </authorList>
    </citation>
    <scope>NUCLEOTIDE SEQUENCE [LARGE SCALE GENOMIC DNA]</scope>
    <source>
        <strain evidence="3">CCUG 63369</strain>
    </source>
</reference>
<dbReference type="Proteomes" id="UP001596956">
    <property type="component" value="Unassembled WGS sequence"/>
</dbReference>
<dbReference type="InterPro" id="IPR029058">
    <property type="entry name" value="AB_hydrolase_fold"/>
</dbReference>
<keyword evidence="3" id="KW-1185">Reference proteome</keyword>
<sequence>AAVDRLRLLLPPHTRAYRAAVRRAAFGPAADPLHVHECAELIHSTPTEVVTGFYECLAAHDLTGGLGSLSELPVRVLAGGRDRLIGGHLSRELAQALPRARLRTLPACGHMLPLEAPEAVGAELAALCRSAVAGPAQ</sequence>
<name>A0ABW3BEQ9_9ACTN</name>
<dbReference type="EMBL" id="JBHTHR010000308">
    <property type="protein sequence ID" value="MFD0801832.1"/>
    <property type="molecule type" value="Genomic_DNA"/>
</dbReference>
<comment type="caution">
    <text evidence="2">The sequence shown here is derived from an EMBL/GenBank/DDBJ whole genome shotgun (WGS) entry which is preliminary data.</text>
</comment>
<feature type="domain" description="AB hydrolase-1" evidence="1">
    <location>
        <begin position="16"/>
        <end position="120"/>
    </location>
</feature>
<feature type="non-terminal residue" evidence="2">
    <location>
        <position position="1"/>
    </location>
</feature>
<dbReference type="SUPFAM" id="SSF53474">
    <property type="entry name" value="alpha/beta-Hydrolases"/>
    <property type="match status" value="1"/>
</dbReference>
<dbReference type="InterPro" id="IPR000073">
    <property type="entry name" value="AB_hydrolase_1"/>
</dbReference>